<keyword evidence="3" id="KW-1185">Reference proteome</keyword>
<dbReference type="AlphaFoldDB" id="A0A5C6ZLT4"/>
<feature type="transmembrane region" description="Helical" evidence="1">
    <location>
        <begin position="12"/>
        <end position="33"/>
    </location>
</feature>
<evidence type="ECO:0000256" key="1">
    <source>
        <dbReference type="SAM" id="Phobius"/>
    </source>
</evidence>
<dbReference type="EMBL" id="VORO01000002">
    <property type="protein sequence ID" value="TXD90845.1"/>
    <property type="molecule type" value="Genomic_DNA"/>
</dbReference>
<dbReference type="OrthoDB" id="211174at2"/>
<reference evidence="2 3" key="1">
    <citation type="submission" date="2019-08" db="EMBL/GenBank/DDBJ databases">
        <title>Genomes of Subsaximicrobium wynnwilliamsii strains.</title>
        <authorList>
            <person name="Bowman J.P."/>
        </authorList>
    </citation>
    <scope>NUCLEOTIDE SEQUENCE [LARGE SCALE GENOMIC DNA]</scope>
    <source>
        <strain evidence="2 3">2-80-2</strain>
    </source>
</reference>
<sequence length="215" mass="25037">MKIAKKIFKYILYFLLIPVTYIIISLILSVITIDRKANDENFNKSIYLSTNGVHLDIVIPKEDIDSLVLSGMKHSETENYLSFGWGDENFYLNTPTWGDLTFSNAFKAMFLKSSTLMHVTRYKQKRTDWIEIKVNEFELQKLNTYLFSTFQSDENGMKILLKNKGYSPTDDFYKSKGSFSCFNTCNSWVNRGFKESGLKSSLWTPFDFGLLNKYK</sequence>
<comment type="caution">
    <text evidence="2">The sequence shown here is derived from an EMBL/GenBank/DDBJ whole genome shotgun (WGS) entry which is preliminary data.</text>
</comment>
<dbReference type="Proteomes" id="UP000321578">
    <property type="component" value="Unassembled WGS sequence"/>
</dbReference>
<dbReference type="InterPro" id="IPR011727">
    <property type="entry name" value="CHP02117"/>
</dbReference>
<keyword evidence="1" id="KW-1133">Transmembrane helix</keyword>
<dbReference type="RefSeq" id="WP_147084947.1">
    <property type="nucleotide sequence ID" value="NZ_VORM01000001.1"/>
</dbReference>
<accession>A0A5C6ZLT4</accession>
<gene>
    <name evidence="2" type="ORF">ESY86_02480</name>
</gene>
<evidence type="ECO:0000313" key="2">
    <source>
        <dbReference type="EMBL" id="TXD90845.1"/>
    </source>
</evidence>
<organism evidence="2 3">
    <name type="scientific">Subsaximicrobium wynnwilliamsii</name>
    <dbReference type="NCBI Taxonomy" id="291179"/>
    <lineage>
        <taxon>Bacteria</taxon>
        <taxon>Pseudomonadati</taxon>
        <taxon>Bacteroidota</taxon>
        <taxon>Flavobacteriia</taxon>
        <taxon>Flavobacteriales</taxon>
        <taxon>Flavobacteriaceae</taxon>
        <taxon>Subsaximicrobium</taxon>
    </lineage>
</organism>
<protein>
    <submittedName>
        <fullName evidence="2">DUF2459 domain-containing protein</fullName>
    </submittedName>
</protein>
<proteinExistence type="predicted"/>
<name>A0A5C6ZLT4_9FLAO</name>
<evidence type="ECO:0000313" key="3">
    <source>
        <dbReference type="Proteomes" id="UP000321578"/>
    </source>
</evidence>
<keyword evidence="1" id="KW-0472">Membrane</keyword>
<keyword evidence="1" id="KW-0812">Transmembrane</keyword>
<dbReference type="Pfam" id="PF09601">
    <property type="entry name" value="DUF2459"/>
    <property type="match status" value="1"/>
</dbReference>